<feature type="transmembrane region" description="Helical" evidence="1">
    <location>
        <begin position="20"/>
        <end position="38"/>
    </location>
</feature>
<gene>
    <name evidence="2" type="ORF">BCR43DRAFT_486096</name>
</gene>
<sequence length="64" mass="7331">MSYIYYDHPICDDPHRPLSLYILSIRILLTIIIQFPLASSSASRTSILSSSVYSTYLSFIFLLL</sequence>
<proteinExistence type="predicted"/>
<dbReference type="EMBL" id="MCGN01000002">
    <property type="protein sequence ID" value="ORZ00949.1"/>
    <property type="molecule type" value="Genomic_DNA"/>
</dbReference>
<dbReference type="AlphaFoldDB" id="A0A1X2HNP4"/>
<organism evidence="2 3">
    <name type="scientific">Syncephalastrum racemosum</name>
    <name type="common">Filamentous fungus</name>
    <dbReference type="NCBI Taxonomy" id="13706"/>
    <lineage>
        <taxon>Eukaryota</taxon>
        <taxon>Fungi</taxon>
        <taxon>Fungi incertae sedis</taxon>
        <taxon>Mucoromycota</taxon>
        <taxon>Mucoromycotina</taxon>
        <taxon>Mucoromycetes</taxon>
        <taxon>Mucorales</taxon>
        <taxon>Syncephalastraceae</taxon>
        <taxon>Syncephalastrum</taxon>
    </lineage>
</organism>
<evidence type="ECO:0000313" key="3">
    <source>
        <dbReference type="Proteomes" id="UP000242180"/>
    </source>
</evidence>
<dbReference type="InParanoid" id="A0A1X2HNP4"/>
<reference evidence="2 3" key="1">
    <citation type="submission" date="2016-07" db="EMBL/GenBank/DDBJ databases">
        <title>Pervasive Adenine N6-methylation of Active Genes in Fungi.</title>
        <authorList>
            <consortium name="DOE Joint Genome Institute"/>
            <person name="Mondo S.J."/>
            <person name="Dannebaum R.O."/>
            <person name="Kuo R.C."/>
            <person name="Labutti K."/>
            <person name="Haridas S."/>
            <person name="Kuo A."/>
            <person name="Salamov A."/>
            <person name="Ahrendt S.R."/>
            <person name="Lipzen A."/>
            <person name="Sullivan W."/>
            <person name="Andreopoulos W.B."/>
            <person name="Clum A."/>
            <person name="Lindquist E."/>
            <person name="Daum C."/>
            <person name="Ramamoorthy G.K."/>
            <person name="Gryganskyi A."/>
            <person name="Culley D."/>
            <person name="Magnuson J.K."/>
            <person name="James T.Y."/>
            <person name="O'Malley M.A."/>
            <person name="Stajich J.E."/>
            <person name="Spatafora J.W."/>
            <person name="Visel A."/>
            <person name="Grigoriev I.V."/>
        </authorList>
    </citation>
    <scope>NUCLEOTIDE SEQUENCE [LARGE SCALE GENOMIC DNA]</scope>
    <source>
        <strain evidence="2 3">NRRL 2496</strain>
    </source>
</reference>
<comment type="caution">
    <text evidence="2">The sequence shown here is derived from an EMBL/GenBank/DDBJ whole genome shotgun (WGS) entry which is preliminary data.</text>
</comment>
<evidence type="ECO:0000313" key="2">
    <source>
        <dbReference type="EMBL" id="ORZ00949.1"/>
    </source>
</evidence>
<keyword evidence="1" id="KW-0812">Transmembrane</keyword>
<evidence type="ECO:0000256" key="1">
    <source>
        <dbReference type="SAM" id="Phobius"/>
    </source>
</evidence>
<accession>A0A1X2HNP4</accession>
<keyword evidence="1" id="KW-0472">Membrane</keyword>
<feature type="transmembrane region" description="Helical" evidence="1">
    <location>
        <begin position="45"/>
        <end position="63"/>
    </location>
</feature>
<dbReference type="Proteomes" id="UP000242180">
    <property type="component" value="Unassembled WGS sequence"/>
</dbReference>
<keyword evidence="3" id="KW-1185">Reference proteome</keyword>
<keyword evidence="1" id="KW-1133">Transmembrane helix</keyword>
<name>A0A1X2HNP4_SYNRA</name>
<protein>
    <submittedName>
        <fullName evidence="2">Uncharacterized protein</fullName>
    </submittedName>
</protein>